<sequence length="412" mass="47086">MTQPLYRRTAYLEKIRPFVEDTDIIKVVTGIRRCGKSCLMKTVAAELEERGVPAESIVYLDLERRGLRSVRTPDQLEEAIEQRLPPSAEGTIYLFIDEVQRVEGFEEVVGAYRADGGFSVFITGSNSYLLSGELMTNLTGRYVEIEMFTLSFAEYLGMRAFLGKPAAPVHQLFRDFLRYGGFPKALEYDDPQAKARYVEEAVGQIIDKDIRSRHKIRNRSTFEKVMTYVINNFAAPTNLTGMASYLHNTLGISIKRETLASYIDLLVKAKLLYRCNRFDMKSKRSLQGGEKYYLADTGIYFARNVNATMDYGPLLENVVFTYLASKDYRISVGEIGRLEVDFIARRADEGYCYIQVSMTVADKSVEEREYRPFSKVRDNYPQYLLTLDPLPLERDGVTHRNLIELMASDGDL</sequence>
<dbReference type="InterPro" id="IPR025420">
    <property type="entry name" value="DUF4143"/>
</dbReference>
<proteinExistence type="predicted"/>
<evidence type="ECO:0000313" key="4">
    <source>
        <dbReference type="Proteomes" id="UP000712527"/>
    </source>
</evidence>
<dbReference type="EMBL" id="JACSNQ010000003">
    <property type="protein sequence ID" value="MBM6774522.1"/>
    <property type="molecule type" value="Genomic_DNA"/>
</dbReference>
<keyword evidence="3" id="KW-0067">ATP-binding</keyword>
<feature type="domain" description="AAA" evidence="1">
    <location>
        <begin position="25"/>
        <end position="156"/>
    </location>
</feature>
<dbReference type="PANTHER" id="PTHR33295:SF20">
    <property type="entry name" value="ATPASE"/>
    <property type="match status" value="1"/>
</dbReference>
<dbReference type="RefSeq" id="WP_204792868.1">
    <property type="nucleotide sequence ID" value="NZ_JACSNQ010000003.1"/>
</dbReference>
<gene>
    <name evidence="3" type="ORF">H9X80_03040</name>
</gene>
<dbReference type="Pfam" id="PF13173">
    <property type="entry name" value="AAA_14"/>
    <property type="match status" value="1"/>
</dbReference>
<dbReference type="SUPFAM" id="SSF52540">
    <property type="entry name" value="P-loop containing nucleoside triphosphate hydrolases"/>
    <property type="match status" value="1"/>
</dbReference>
<keyword evidence="4" id="KW-1185">Reference proteome</keyword>
<keyword evidence="3" id="KW-0547">Nucleotide-binding</keyword>
<feature type="domain" description="DUF4143" evidence="2">
    <location>
        <begin position="208"/>
        <end position="357"/>
    </location>
</feature>
<accession>A0ABS2F1S7</accession>
<comment type="caution">
    <text evidence="3">The sequence shown here is derived from an EMBL/GenBank/DDBJ whole genome shotgun (WGS) entry which is preliminary data.</text>
</comment>
<dbReference type="InterPro" id="IPR027417">
    <property type="entry name" value="P-loop_NTPase"/>
</dbReference>
<organism evidence="3 4">
    <name type="scientific">Olsenella profusa</name>
    <dbReference type="NCBI Taxonomy" id="138595"/>
    <lineage>
        <taxon>Bacteria</taxon>
        <taxon>Bacillati</taxon>
        <taxon>Actinomycetota</taxon>
        <taxon>Coriobacteriia</taxon>
        <taxon>Coriobacteriales</taxon>
        <taxon>Atopobiaceae</taxon>
        <taxon>Olsenella</taxon>
    </lineage>
</organism>
<reference evidence="3 4" key="1">
    <citation type="journal article" date="2021" name="Sci. Rep.">
        <title>The distribution of antibiotic resistance genes in chicken gut microbiota commensals.</title>
        <authorList>
            <person name="Juricova H."/>
            <person name="Matiasovicova J."/>
            <person name="Kubasova T."/>
            <person name="Cejkova D."/>
            <person name="Rychlik I."/>
        </authorList>
    </citation>
    <scope>NUCLEOTIDE SEQUENCE [LARGE SCALE GENOMIC DNA]</scope>
    <source>
        <strain evidence="3 4">An794</strain>
    </source>
</reference>
<dbReference type="Proteomes" id="UP000712527">
    <property type="component" value="Unassembled WGS sequence"/>
</dbReference>
<evidence type="ECO:0000259" key="2">
    <source>
        <dbReference type="Pfam" id="PF13635"/>
    </source>
</evidence>
<dbReference type="PANTHER" id="PTHR33295">
    <property type="entry name" value="ATPASE"/>
    <property type="match status" value="1"/>
</dbReference>
<name>A0ABS2F1S7_9ACTN</name>
<evidence type="ECO:0000313" key="3">
    <source>
        <dbReference type="EMBL" id="MBM6774522.1"/>
    </source>
</evidence>
<dbReference type="InterPro" id="IPR041682">
    <property type="entry name" value="AAA_14"/>
</dbReference>
<evidence type="ECO:0000259" key="1">
    <source>
        <dbReference type="Pfam" id="PF13173"/>
    </source>
</evidence>
<dbReference type="GO" id="GO:0005524">
    <property type="term" value="F:ATP binding"/>
    <property type="evidence" value="ECO:0007669"/>
    <property type="project" value="UniProtKB-KW"/>
</dbReference>
<protein>
    <submittedName>
        <fullName evidence="3">ATP-binding protein</fullName>
    </submittedName>
</protein>
<dbReference type="Pfam" id="PF13635">
    <property type="entry name" value="DUF4143"/>
    <property type="match status" value="1"/>
</dbReference>